<accession>A0ABX3NZ52</accession>
<dbReference type="EMBL" id="LWBO01000007">
    <property type="protein sequence ID" value="OQP50172.1"/>
    <property type="molecule type" value="Genomic_DNA"/>
</dbReference>
<feature type="chain" id="PRO_5046876578" evidence="1">
    <location>
        <begin position="27"/>
        <end position="320"/>
    </location>
</feature>
<dbReference type="Proteomes" id="UP000192277">
    <property type="component" value="Unassembled WGS sequence"/>
</dbReference>
<evidence type="ECO:0000313" key="3">
    <source>
        <dbReference type="Proteomes" id="UP000192277"/>
    </source>
</evidence>
<comment type="caution">
    <text evidence="2">The sequence shown here is derived from an EMBL/GenBank/DDBJ whole genome shotgun (WGS) entry which is preliminary data.</text>
</comment>
<evidence type="ECO:0000313" key="2">
    <source>
        <dbReference type="EMBL" id="OQP50172.1"/>
    </source>
</evidence>
<feature type="signal peptide" evidence="1">
    <location>
        <begin position="1"/>
        <end position="26"/>
    </location>
</feature>
<name>A0ABX3NZ52_9BACT</name>
<reference evidence="2 3" key="1">
    <citation type="submission" date="2016-04" db="EMBL/GenBank/DDBJ databases">
        <authorList>
            <person name="Chen L."/>
            <person name="Zhuang W."/>
            <person name="Wang G."/>
        </authorList>
    </citation>
    <scope>NUCLEOTIDE SEQUENCE [LARGE SCALE GENOMIC DNA]</scope>
    <source>
        <strain evidence="3">GR20</strain>
    </source>
</reference>
<dbReference type="RefSeq" id="WP_014219495.1">
    <property type="nucleotide sequence ID" value="NZ_LWBO01000007.1"/>
</dbReference>
<proteinExistence type="predicted"/>
<evidence type="ECO:0000256" key="1">
    <source>
        <dbReference type="SAM" id="SignalP"/>
    </source>
</evidence>
<keyword evidence="3" id="KW-1185">Reference proteome</keyword>
<keyword evidence="1" id="KW-0732">Signal</keyword>
<gene>
    <name evidence="2" type="ORF">A4D02_27465</name>
</gene>
<protein>
    <submittedName>
        <fullName evidence="2">Uncharacterized protein</fullName>
    </submittedName>
</protein>
<organism evidence="2 3">
    <name type="scientific">Niastella koreensis</name>
    <dbReference type="NCBI Taxonomy" id="354356"/>
    <lineage>
        <taxon>Bacteria</taxon>
        <taxon>Pseudomonadati</taxon>
        <taxon>Bacteroidota</taxon>
        <taxon>Chitinophagia</taxon>
        <taxon>Chitinophagales</taxon>
        <taxon>Chitinophagaceae</taxon>
        <taxon>Niastella</taxon>
    </lineage>
</organism>
<sequence>MACINNLFKNRLLITLFLLGSCFFFADRVKAQENQKARASLSEQEWKAVTGIFQSPQNNDMNVRFTARDNMLIAKLLWNGNELHLLPESPLEFSSNQEGNQESVHITFIKDSSGAVNEVKVADNGVWKRNNNYTPLTKKEIELSPDQLKQFEGLYQFQGDATRFIEFSLQGGQLVLKQSWDGEQRFFVPESAMDFFVKDFPLFTLNFSKDKDGNINQVIAFKKDVWVKSKKHSLSVNELKSYEGKFRSNDDPDNIVQLTVVKDHLVIKQLWDKTERVLQPKTDCYFISEGEFYPVVIHKNKDAVVNEITVLGTSVFSRIN</sequence>